<dbReference type="PANTHER" id="PTHR33109:SF4">
    <property type="entry name" value="EPIDERMAL PATTERNING FACTOR-LIKE PROTEIN 6"/>
    <property type="match status" value="1"/>
</dbReference>
<dbReference type="EMBL" id="CM000881">
    <property type="protein sequence ID" value="KQK05761.1"/>
    <property type="molecule type" value="Genomic_DNA"/>
</dbReference>
<evidence type="ECO:0000256" key="7">
    <source>
        <dbReference type="SAM" id="Phobius"/>
    </source>
</evidence>
<accession>I1HIF8</accession>
<evidence type="ECO:0000256" key="3">
    <source>
        <dbReference type="ARBA" id="ARBA00022525"/>
    </source>
</evidence>
<dbReference type="EnsemblPlants" id="KQK05761">
    <property type="protein sequence ID" value="KQK05761"/>
    <property type="gene ID" value="BRADI_2g22340v3"/>
</dbReference>
<comment type="subcellular location">
    <subcellularLocation>
        <location evidence="1 6">Secreted</location>
    </subcellularLocation>
</comment>
<dbReference type="STRING" id="15368.I1HIF8"/>
<evidence type="ECO:0000256" key="5">
    <source>
        <dbReference type="ARBA" id="ARBA00023157"/>
    </source>
</evidence>
<gene>
    <name evidence="9" type="primary">LOC104582637</name>
    <name evidence="8" type="ORF">BRADI_2g22340v3</name>
</gene>
<dbReference type="PANTHER" id="PTHR33109">
    <property type="entry name" value="EPIDERMAL PATTERNING FACTOR-LIKE PROTEIN 4"/>
    <property type="match status" value="1"/>
</dbReference>
<reference evidence="9" key="3">
    <citation type="submission" date="2018-08" db="UniProtKB">
        <authorList>
            <consortium name="EnsemblPlants"/>
        </authorList>
    </citation>
    <scope>IDENTIFICATION</scope>
    <source>
        <strain evidence="9">cv. Bd21</strain>
    </source>
</reference>
<dbReference type="AlphaFoldDB" id="I1HIF8"/>
<dbReference type="Gramene" id="KQK05761">
    <property type="protein sequence ID" value="KQK05761"/>
    <property type="gene ID" value="BRADI_2g22340v3"/>
</dbReference>
<comment type="similarity">
    <text evidence="2 6">Belongs to the plant cysteine rich small secretory peptide family. Epidermal patterning factor subfamily.</text>
</comment>
<dbReference type="GeneID" id="104582637"/>
<feature type="transmembrane region" description="Helical" evidence="7">
    <location>
        <begin position="20"/>
        <end position="47"/>
    </location>
</feature>
<dbReference type="Proteomes" id="UP000008810">
    <property type="component" value="Chromosome 2"/>
</dbReference>
<dbReference type="GO" id="GO:0005576">
    <property type="term" value="C:extracellular region"/>
    <property type="evidence" value="ECO:0007669"/>
    <property type="project" value="UniProtKB-SubCell"/>
</dbReference>
<keyword evidence="5" id="KW-1015">Disulfide bond</keyword>
<keyword evidence="10" id="KW-1185">Reference proteome</keyword>
<comment type="function">
    <text evidence="6">Controls stomatal patterning.</text>
</comment>
<dbReference type="GO" id="GO:0010052">
    <property type="term" value="P:guard cell differentiation"/>
    <property type="evidence" value="ECO:0000318"/>
    <property type="project" value="GO_Central"/>
</dbReference>
<keyword evidence="4" id="KW-0732">Signal</keyword>
<keyword evidence="7" id="KW-0472">Membrane</keyword>
<keyword evidence="3 6" id="KW-0964">Secreted</keyword>
<reference evidence="8" key="2">
    <citation type="submission" date="2017-06" db="EMBL/GenBank/DDBJ databases">
        <title>WGS assembly of Brachypodium distachyon.</title>
        <authorList>
            <consortium name="The International Brachypodium Initiative"/>
            <person name="Lucas S."/>
            <person name="Harmon-Smith M."/>
            <person name="Lail K."/>
            <person name="Tice H."/>
            <person name="Grimwood J."/>
            <person name="Bruce D."/>
            <person name="Barry K."/>
            <person name="Shu S."/>
            <person name="Lindquist E."/>
            <person name="Wang M."/>
            <person name="Pitluck S."/>
            <person name="Vogel J.P."/>
            <person name="Garvin D.F."/>
            <person name="Mockler T.C."/>
            <person name="Schmutz J."/>
            <person name="Rokhsar D."/>
            <person name="Bevan M.W."/>
        </authorList>
    </citation>
    <scope>NUCLEOTIDE SEQUENCE</scope>
    <source>
        <strain evidence="8">Bd21</strain>
    </source>
</reference>
<dbReference type="eggNOG" id="ENOG502S3PD">
    <property type="taxonomic scope" value="Eukaryota"/>
</dbReference>
<dbReference type="OMA" id="CFVAGCW"/>
<evidence type="ECO:0000256" key="2">
    <source>
        <dbReference type="ARBA" id="ARBA00008127"/>
    </source>
</evidence>
<evidence type="ECO:0000256" key="6">
    <source>
        <dbReference type="RuleBase" id="RU367102"/>
    </source>
</evidence>
<keyword evidence="6" id="KW-0217">Developmental protein</keyword>
<dbReference type="Pfam" id="PF17181">
    <property type="entry name" value="EPF"/>
    <property type="match status" value="1"/>
</dbReference>
<evidence type="ECO:0000256" key="4">
    <source>
        <dbReference type="ARBA" id="ARBA00022729"/>
    </source>
</evidence>
<evidence type="ECO:0000256" key="1">
    <source>
        <dbReference type="ARBA" id="ARBA00004613"/>
    </source>
</evidence>
<dbReference type="RefSeq" id="XP_014753883.1">
    <property type="nucleotide sequence ID" value="XM_014898397.2"/>
</dbReference>
<keyword evidence="7" id="KW-1133">Transmembrane helix</keyword>
<dbReference type="HOGENOM" id="CLU_135272_3_1_1"/>
<dbReference type="KEGG" id="bdi:104582637"/>
<evidence type="ECO:0000313" key="8">
    <source>
        <dbReference type="EMBL" id="KQK05761.1"/>
    </source>
</evidence>
<organism evidence="9">
    <name type="scientific">Brachypodium distachyon</name>
    <name type="common">Purple false brome</name>
    <name type="synonym">Trachynia distachya</name>
    <dbReference type="NCBI Taxonomy" id="15368"/>
    <lineage>
        <taxon>Eukaryota</taxon>
        <taxon>Viridiplantae</taxon>
        <taxon>Streptophyta</taxon>
        <taxon>Embryophyta</taxon>
        <taxon>Tracheophyta</taxon>
        <taxon>Spermatophyta</taxon>
        <taxon>Magnoliopsida</taxon>
        <taxon>Liliopsida</taxon>
        <taxon>Poales</taxon>
        <taxon>Poaceae</taxon>
        <taxon>BOP clade</taxon>
        <taxon>Pooideae</taxon>
        <taxon>Stipodae</taxon>
        <taxon>Brachypodieae</taxon>
        <taxon>Brachypodium</taxon>
    </lineage>
</organism>
<evidence type="ECO:0000313" key="10">
    <source>
        <dbReference type="Proteomes" id="UP000008810"/>
    </source>
</evidence>
<evidence type="ECO:0000313" key="9">
    <source>
        <dbReference type="EnsemblPlants" id="KQK05761"/>
    </source>
</evidence>
<reference evidence="8 9" key="1">
    <citation type="journal article" date="2010" name="Nature">
        <title>Genome sequencing and analysis of the model grass Brachypodium distachyon.</title>
        <authorList>
            <consortium name="International Brachypodium Initiative"/>
        </authorList>
    </citation>
    <scope>NUCLEOTIDE SEQUENCE [LARGE SCALE GENOMIC DNA]</scope>
    <source>
        <strain evidence="8 9">Bd21</strain>
    </source>
</reference>
<name>I1HIF8_BRADI</name>
<dbReference type="InterPro" id="IPR039455">
    <property type="entry name" value="EPFL"/>
</dbReference>
<keyword evidence="7" id="KW-0812">Transmembrane</keyword>
<protein>
    <recommendedName>
        <fullName evidence="6">Epidermal patterning factor-like protein</fullName>
    </recommendedName>
</protein>
<sequence length="148" mass="15268">MPSCTGSRRPRRGGGGGGSVLRLLVVAVAAVVAFLCGGCFVAGCWGTGVLRSDSGRMAGGAVATTHAGDLEGGGYYEEDDGGRRQRRRLLSGGGHGPGSHPPRCASKCGSCTPCSPVHVSVPPGGVLVTTEYYPEAWRCKCRDRLYMP</sequence>
<proteinExistence type="inferred from homology"/>